<keyword evidence="2" id="KW-0479">Metal-binding</keyword>
<accession>A0A2U1LHN6</accession>
<evidence type="ECO:0000256" key="4">
    <source>
        <dbReference type="ARBA" id="ARBA00022833"/>
    </source>
</evidence>
<sequence length="303" mass="33720">MLKMMSTHTGKYTIILTSMSARYYNGQLGISSCSSTLILDDDEIPAIVTFKSQISNVNDDDPGVPISAEKSRKGTLDELLALGRDRRKDATVIRCEAEIVSIHTKNSWYYPACGGGKCKKGVTRKNGKLWCDSCNKPVNYPKPRFRLEVVIRDETNETVVVLWDETATELTKSSAKALVDELEKDEDDSSVLPNALTNLFNTKHVFEIRSHTYYNYGDFESFTCTGVFPVNDSTLSVNDDAPVDSSSNTKPGLKRLVRAPQLTTPCKPNDGEKKRRFIEEDSDTEAPHDAAVQVDMTDQDDAN</sequence>
<keyword evidence="5" id="KW-0238">DNA-binding</keyword>
<evidence type="ECO:0000256" key="3">
    <source>
        <dbReference type="ARBA" id="ARBA00022771"/>
    </source>
</evidence>
<evidence type="ECO:0000256" key="5">
    <source>
        <dbReference type="ARBA" id="ARBA00023125"/>
    </source>
</evidence>
<comment type="similarity">
    <text evidence="1">Belongs to the replication factor A protein 1 family.</text>
</comment>
<dbReference type="Proteomes" id="UP000245207">
    <property type="component" value="Unassembled WGS sequence"/>
</dbReference>
<protein>
    <submittedName>
        <fullName evidence="8">Nucleic acid-binding, OB-fold protein</fullName>
    </submittedName>
</protein>
<dbReference type="EMBL" id="PKPP01009330">
    <property type="protein sequence ID" value="PWA48510.1"/>
    <property type="molecule type" value="Genomic_DNA"/>
</dbReference>
<evidence type="ECO:0000256" key="6">
    <source>
        <dbReference type="SAM" id="MobiDB-lite"/>
    </source>
</evidence>
<dbReference type="PROSITE" id="PS51257">
    <property type="entry name" value="PROKAR_LIPOPROTEIN"/>
    <property type="match status" value="1"/>
</dbReference>
<evidence type="ECO:0000313" key="9">
    <source>
        <dbReference type="Proteomes" id="UP000245207"/>
    </source>
</evidence>
<keyword evidence="4" id="KW-0862">Zinc</keyword>
<dbReference type="AlphaFoldDB" id="A0A2U1LHN6"/>
<dbReference type="InterPro" id="IPR047192">
    <property type="entry name" value="Euk_RPA1_DBD_C"/>
</dbReference>
<feature type="compositionally biased region" description="Basic and acidic residues" evidence="6">
    <location>
        <begin position="269"/>
        <end position="279"/>
    </location>
</feature>
<dbReference type="Pfam" id="PF08646">
    <property type="entry name" value="Rep_fac-A_C"/>
    <property type="match status" value="1"/>
</dbReference>
<dbReference type="Gene3D" id="2.40.50.140">
    <property type="entry name" value="Nucleic acid-binding proteins"/>
    <property type="match status" value="1"/>
</dbReference>
<dbReference type="PANTHER" id="PTHR47165:SF4">
    <property type="entry name" value="OS03G0429900 PROTEIN"/>
    <property type="match status" value="1"/>
</dbReference>
<evidence type="ECO:0000259" key="7">
    <source>
        <dbReference type="Pfam" id="PF08646"/>
    </source>
</evidence>
<dbReference type="STRING" id="35608.A0A2U1LHN6"/>
<evidence type="ECO:0000313" key="8">
    <source>
        <dbReference type="EMBL" id="PWA48510.1"/>
    </source>
</evidence>
<feature type="region of interest" description="Disordered" evidence="6">
    <location>
        <begin position="259"/>
        <end position="303"/>
    </location>
</feature>
<name>A0A2U1LHN6_ARTAN</name>
<dbReference type="InterPro" id="IPR012340">
    <property type="entry name" value="NA-bd_OB-fold"/>
</dbReference>
<dbReference type="PANTHER" id="PTHR47165">
    <property type="entry name" value="OS03G0429900 PROTEIN"/>
    <property type="match status" value="1"/>
</dbReference>
<organism evidence="8 9">
    <name type="scientific">Artemisia annua</name>
    <name type="common">Sweet wormwood</name>
    <dbReference type="NCBI Taxonomy" id="35608"/>
    <lineage>
        <taxon>Eukaryota</taxon>
        <taxon>Viridiplantae</taxon>
        <taxon>Streptophyta</taxon>
        <taxon>Embryophyta</taxon>
        <taxon>Tracheophyta</taxon>
        <taxon>Spermatophyta</taxon>
        <taxon>Magnoliopsida</taxon>
        <taxon>eudicotyledons</taxon>
        <taxon>Gunneridae</taxon>
        <taxon>Pentapetalae</taxon>
        <taxon>asterids</taxon>
        <taxon>campanulids</taxon>
        <taxon>Asterales</taxon>
        <taxon>Asteraceae</taxon>
        <taxon>Asteroideae</taxon>
        <taxon>Anthemideae</taxon>
        <taxon>Artemisiinae</taxon>
        <taxon>Artemisia</taxon>
    </lineage>
</organism>
<dbReference type="OrthoDB" id="1721399at2759"/>
<dbReference type="SUPFAM" id="SSF50249">
    <property type="entry name" value="Nucleic acid-binding proteins"/>
    <property type="match status" value="1"/>
</dbReference>
<feature type="domain" description="Replication factor A C-terminal" evidence="7">
    <location>
        <begin position="94"/>
        <end position="225"/>
    </location>
</feature>
<keyword evidence="3" id="KW-0863">Zinc-finger</keyword>
<evidence type="ECO:0000256" key="2">
    <source>
        <dbReference type="ARBA" id="ARBA00022723"/>
    </source>
</evidence>
<dbReference type="InterPro" id="IPR013955">
    <property type="entry name" value="Rep_factor-A_C"/>
</dbReference>
<feature type="region of interest" description="Disordered" evidence="6">
    <location>
        <begin position="235"/>
        <end position="254"/>
    </location>
</feature>
<gene>
    <name evidence="8" type="ORF">CTI12_AA490160</name>
</gene>
<dbReference type="GO" id="GO:0003677">
    <property type="term" value="F:DNA binding"/>
    <property type="evidence" value="ECO:0007669"/>
    <property type="project" value="UniProtKB-KW"/>
</dbReference>
<dbReference type="GO" id="GO:0008270">
    <property type="term" value="F:zinc ion binding"/>
    <property type="evidence" value="ECO:0007669"/>
    <property type="project" value="UniProtKB-KW"/>
</dbReference>
<evidence type="ECO:0000256" key="1">
    <source>
        <dbReference type="ARBA" id="ARBA00005690"/>
    </source>
</evidence>
<dbReference type="CDD" id="cd04476">
    <property type="entry name" value="RPA1_DBD_C"/>
    <property type="match status" value="1"/>
</dbReference>
<comment type="caution">
    <text evidence="8">The sequence shown here is derived from an EMBL/GenBank/DDBJ whole genome shotgun (WGS) entry which is preliminary data.</text>
</comment>
<reference evidence="8 9" key="1">
    <citation type="journal article" date="2018" name="Mol. Plant">
        <title>The genome of Artemisia annua provides insight into the evolution of Asteraceae family and artemisinin biosynthesis.</title>
        <authorList>
            <person name="Shen Q."/>
            <person name="Zhang L."/>
            <person name="Liao Z."/>
            <person name="Wang S."/>
            <person name="Yan T."/>
            <person name="Shi P."/>
            <person name="Liu M."/>
            <person name="Fu X."/>
            <person name="Pan Q."/>
            <person name="Wang Y."/>
            <person name="Lv Z."/>
            <person name="Lu X."/>
            <person name="Zhang F."/>
            <person name="Jiang W."/>
            <person name="Ma Y."/>
            <person name="Chen M."/>
            <person name="Hao X."/>
            <person name="Li L."/>
            <person name="Tang Y."/>
            <person name="Lv G."/>
            <person name="Zhou Y."/>
            <person name="Sun X."/>
            <person name="Brodelius P.E."/>
            <person name="Rose J.K.C."/>
            <person name="Tang K."/>
        </authorList>
    </citation>
    <scope>NUCLEOTIDE SEQUENCE [LARGE SCALE GENOMIC DNA]</scope>
    <source>
        <strain evidence="9">cv. Huhao1</strain>
        <tissue evidence="8">Leaf</tissue>
    </source>
</reference>
<proteinExistence type="inferred from homology"/>
<keyword evidence="9" id="KW-1185">Reference proteome</keyword>